<proteinExistence type="predicted"/>
<dbReference type="VEuPathDB" id="VectorBase:AMIN014100"/>
<reference evidence="1" key="2">
    <citation type="submission" date="2020-05" db="UniProtKB">
        <authorList>
            <consortium name="EnsemblMetazoa"/>
        </authorList>
    </citation>
    <scope>IDENTIFICATION</scope>
    <source>
        <strain evidence="1">MINIMUS1</strain>
    </source>
</reference>
<keyword evidence="2" id="KW-1185">Reference proteome</keyword>
<dbReference type="AlphaFoldDB" id="A0A182WMZ3"/>
<name>A0A182WMZ3_9DIPT</name>
<evidence type="ECO:0000313" key="1">
    <source>
        <dbReference type="EnsemblMetazoa" id="AMIN014100-PA"/>
    </source>
</evidence>
<organism evidence="1 2">
    <name type="scientific">Anopheles minimus</name>
    <dbReference type="NCBI Taxonomy" id="112268"/>
    <lineage>
        <taxon>Eukaryota</taxon>
        <taxon>Metazoa</taxon>
        <taxon>Ecdysozoa</taxon>
        <taxon>Arthropoda</taxon>
        <taxon>Hexapoda</taxon>
        <taxon>Insecta</taxon>
        <taxon>Pterygota</taxon>
        <taxon>Neoptera</taxon>
        <taxon>Endopterygota</taxon>
        <taxon>Diptera</taxon>
        <taxon>Nematocera</taxon>
        <taxon>Culicoidea</taxon>
        <taxon>Culicidae</taxon>
        <taxon>Anophelinae</taxon>
        <taxon>Anopheles</taxon>
    </lineage>
</organism>
<accession>A0A182WMZ3</accession>
<dbReference type="EnsemblMetazoa" id="AMIN014100-RA">
    <property type="protein sequence ID" value="AMIN014100-PA"/>
    <property type="gene ID" value="AMIN014100"/>
</dbReference>
<dbReference type="Proteomes" id="UP000075920">
    <property type="component" value="Unassembled WGS sequence"/>
</dbReference>
<protein>
    <submittedName>
        <fullName evidence="1">Uncharacterized protein</fullName>
    </submittedName>
</protein>
<evidence type="ECO:0000313" key="2">
    <source>
        <dbReference type="Proteomes" id="UP000075920"/>
    </source>
</evidence>
<reference evidence="2" key="1">
    <citation type="submission" date="2013-03" db="EMBL/GenBank/DDBJ databases">
        <title>The Genome Sequence of Anopheles minimus MINIMUS1.</title>
        <authorList>
            <consortium name="The Broad Institute Genomics Platform"/>
            <person name="Neafsey D.E."/>
            <person name="Walton C."/>
            <person name="Walker B."/>
            <person name="Young S.K."/>
            <person name="Zeng Q."/>
            <person name="Gargeya S."/>
            <person name="Fitzgerald M."/>
            <person name="Haas B."/>
            <person name="Abouelleil A."/>
            <person name="Allen A.W."/>
            <person name="Alvarado L."/>
            <person name="Arachchi H.M."/>
            <person name="Berlin A.M."/>
            <person name="Chapman S.B."/>
            <person name="Gainer-Dewar J."/>
            <person name="Goldberg J."/>
            <person name="Griggs A."/>
            <person name="Gujja S."/>
            <person name="Hansen M."/>
            <person name="Howarth C."/>
            <person name="Imamovic A."/>
            <person name="Ireland A."/>
            <person name="Larimer J."/>
            <person name="McCowan C."/>
            <person name="Murphy C."/>
            <person name="Pearson M."/>
            <person name="Poon T.W."/>
            <person name="Priest M."/>
            <person name="Roberts A."/>
            <person name="Saif S."/>
            <person name="Shea T."/>
            <person name="Sisk P."/>
            <person name="Sykes S."/>
            <person name="Wortman J."/>
            <person name="Nusbaum C."/>
            <person name="Birren B."/>
        </authorList>
    </citation>
    <scope>NUCLEOTIDE SEQUENCE [LARGE SCALE GENOMIC DNA]</scope>
    <source>
        <strain evidence="2">MINIMUS1</strain>
    </source>
</reference>
<sequence>MDGDIVLANCQNRISRSRPSLSVMRITFGEGKLIPRNGNELFSSN</sequence>